<gene>
    <name evidence="8" type="ORF">GcLGCM259_2672</name>
</gene>
<dbReference type="InterPro" id="IPR011701">
    <property type="entry name" value="MFS"/>
</dbReference>
<feature type="transmembrane region" description="Helical" evidence="6">
    <location>
        <begin position="171"/>
        <end position="191"/>
    </location>
</feature>
<keyword evidence="5 6" id="KW-0472">Membrane</keyword>
<dbReference type="GO" id="GO:0022857">
    <property type="term" value="F:transmembrane transporter activity"/>
    <property type="evidence" value="ECO:0007669"/>
    <property type="project" value="InterPro"/>
</dbReference>
<dbReference type="KEGG" id="gcr:GcLGCM259_2672"/>
<dbReference type="PROSITE" id="PS50850">
    <property type="entry name" value="MFS"/>
    <property type="match status" value="1"/>
</dbReference>
<dbReference type="GO" id="GO:0005886">
    <property type="term" value="C:plasma membrane"/>
    <property type="evidence" value="ECO:0007669"/>
    <property type="project" value="UniProtKB-SubCell"/>
</dbReference>
<accession>A0A5B7WWT4</accession>
<evidence type="ECO:0000313" key="9">
    <source>
        <dbReference type="Proteomes" id="UP000307000"/>
    </source>
</evidence>
<dbReference type="InterPro" id="IPR020846">
    <property type="entry name" value="MFS_dom"/>
</dbReference>
<feature type="transmembrane region" description="Helical" evidence="6">
    <location>
        <begin position="283"/>
        <end position="301"/>
    </location>
</feature>
<dbReference type="GO" id="GO:0004497">
    <property type="term" value="F:monooxygenase activity"/>
    <property type="evidence" value="ECO:0007669"/>
    <property type="project" value="UniProtKB-KW"/>
</dbReference>
<keyword evidence="2" id="KW-1003">Cell membrane</keyword>
<evidence type="ECO:0000259" key="7">
    <source>
        <dbReference type="PROSITE" id="PS50850"/>
    </source>
</evidence>
<evidence type="ECO:0000313" key="8">
    <source>
        <dbReference type="EMBL" id="QCY48379.1"/>
    </source>
</evidence>
<evidence type="ECO:0000256" key="5">
    <source>
        <dbReference type="ARBA" id="ARBA00023136"/>
    </source>
</evidence>
<evidence type="ECO:0000256" key="6">
    <source>
        <dbReference type="SAM" id="Phobius"/>
    </source>
</evidence>
<dbReference type="PANTHER" id="PTHR43124:SF3">
    <property type="entry name" value="CHLORAMPHENICOL EFFLUX PUMP RV0191"/>
    <property type="match status" value="1"/>
</dbReference>
<keyword evidence="3 6" id="KW-0812">Transmembrane</keyword>
<dbReference type="InterPro" id="IPR050189">
    <property type="entry name" value="MFS_Efflux_Transporters"/>
</dbReference>
<feature type="transmembrane region" description="Helical" evidence="6">
    <location>
        <begin position="45"/>
        <end position="70"/>
    </location>
</feature>
<dbReference type="Pfam" id="PF07690">
    <property type="entry name" value="MFS_1"/>
    <property type="match status" value="1"/>
</dbReference>
<evidence type="ECO:0000256" key="4">
    <source>
        <dbReference type="ARBA" id="ARBA00022989"/>
    </source>
</evidence>
<keyword evidence="4 6" id="KW-1133">Transmembrane helix</keyword>
<feature type="transmembrane region" description="Helical" evidence="6">
    <location>
        <begin position="140"/>
        <end position="165"/>
    </location>
</feature>
<feature type="transmembrane region" description="Helical" evidence="6">
    <location>
        <begin position="353"/>
        <end position="373"/>
    </location>
</feature>
<dbReference type="Proteomes" id="UP000307000">
    <property type="component" value="Chromosome"/>
</dbReference>
<feature type="transmembrane region" description="Helical" evidence="6">
    <location>
        <begin position="250"/>
        <end position="271"/>
    </location>
</feature>
<dbReference type="SUPFAM" id="SSF103473">
    <property type="entry name" value="MFS general substrate transporter"/>
    <property type="match status" value="1"/>
</dbReference>
<proteinExistence type="predicted"/>
<sequence>MAETKESLGSQRSDVAWVVIVFSGVMAALHIWKLPSAIPVLQNELGISLLMSGVLLGVVQVAGMVSGLAMSLVAELISQRHTMVLGLLLLSVGSAAGSLSQDATLLLITRIIEGAGVIMASVVGPGLVRAHAPLHRMNVAVGWWAAFMGIATFLGVLGTAIALQYITWQTWWLFIAAATLIPVVLILKVVAPDHPAGSAGAKAALTRIIATASSGRVWLSGLIFGCYTVQWMAIVGFLPSIYREDGLSPVMGGLFAAVVGGLNGIGAICTGNLLQKGFSAKKLLLAAFLIMAATSVLTFAIDYPPELMLLQVLSVGLFSLCGAMVPATMTRIAVDLAPEGGSAPAAMGLMQQIFNIGNFTGPMLVAWLVVVTGSWSSSWWVSAFFGALGIGATLVLMRKGSPLHQIQHAR</sequence>
<comment type="subcellular location">
    <subcellularLocation>
        <location evidence="1">Cell membrane</location>
        <topology evidence="1">Multi-pass membrane protein</topology>
    </subcellularLocation>
</comment>
<feature type="domain" description="Major facilitator superfamily (MFS) profile" evidence="7">
    <location>
        <begin position="16"/>
        <end position="401"/>
    </location>
</feature>
<keyword evidence="9" id="KW-1185">Reference proteome</keyword>
<protein>
    <submittedName>
        <fullName evidence="8">Antibiotic biosynthesis monooxygenase</fullName>
    </submittedName>
</protein>
<dbReference type="Gene3D" id="1.20.1250.20">
    <property type="entry name" value="MFS general substrate transporter like domains"/>
    <property type="match status" value="2"/>
</dbReference>
<feature type="transmembrane region" description="Helical" evidence="6">
    <location>
        <begin position="105"/>
        <end position="128"/>
    </location>
</feature>
<feature type="transmembrane region" description="Helical" evidence="6">
    <location>
        <begin position="82"/>
        <end position="99"/>
    </location>
</feature>
<feature type="transmembrane region" description="Helical" evidence="6">
    <location>
        <begin position="307"/>
        <end position="332"/>
    </location>
</feature>
<reference evidence="8 9" key="1">
    <citation type="submission" date="2018-12" db="EMBL/GenBank/DDBJ databases">
        <title>Complete Genome Sequence of Glutamicibacter creatinolyticus strain LGCM259,isolated from an abscess of a 12-year-old mare in Italy.</title>
        <authorList>
            <person name="Santos R.G."/>
            <person name="Silva A.L."/>
            <person name="Seyffert N."/>
            <person name="Castro T.L.P."/>
            <person name="Attili A.R."/>
            <person name="Rifici C."/>
            <person name="Mazzullo G."/>
            <person name="Brenig B."/>
            <person name="Venanzi F."/>
            <person name="Azevedo V."/>
        </authorList>
    </citation>
    <scope>NUCLEOTIDE SEQUENCE [LARGE SCALE GENOMIC DNA]</scope>
    <source>
        <strain evidence="8 9">LGCM 259</strain>
    </source>
</reference>
<dbReference type="PANTHER" id="PTHR43124">
    <property type="entry name" value="PURINE EFFLUX PUMP PBUE"/>
    <property type="match status" value="1"/>
</dbReference>
<dbReference type="InterPro" id="IPR036259">
    <property type="entry name" value="MFS_trans_sf"/>
</dbReference>
<dbReference type="RefSeq" id="WP_246049619.1">
    <property type="nucleotide sequence ID" value="NZ_BAAAGL010000002.1"/>
</dbReference>
<feature type="transmembrane region" description="Helical" evidence="6">
    <location>
        <begin position="379"/>
        <end position="397"/>
    </location>
</feature>
<feature type="transmembrane region" description="Helical" evidence="6">
    <location>
        <begin position="15"/>
        <end position="33"/>
    </location>
</feature>
<organism evidence="8 9">
    <name type="scientific">Glutamicibacter creatinolyticus</name>
    <dbReference type="NCBI Taxonomy" id="162496"/>
    <lineage>
        <taxon>Bacteria</taxon>
        <taxon>Bacillati</taxon>
        <taxon>Actinomycetota</taxon>
        <taxon>Actinomycetes</taxon>
        <taxon>Micrococcales</taxon>
        <taxon>Micrococcaceae</taxon>
        <taxon>Glutamicibacter</taxon>
    </lineage>
</organism>
<feature type="transmembrane region" description="Helical" evidence="6">
    <location>
        <begin position="217"/>
        <end position="238"/>
    </location>
</feature>
<evidence type="ECO:0000256" key="1">
    <source>
        <dbReference type="ARBA" id="ARBA00004651"/>
    </source>
</evidence>
<dbReference type="AlphaFoldDB" id="A0A5B7WWT4"/>
<evidence type="ECO:0000256" key="2">
    <source>
        <dbReference type="ARBA" id="ARBA00022475"/>
    </source>
</evidence>
<keyword evidence="8" id="KW-0560">Oxidoreductase</keyword>
<dbReference type="EMBL" id="CP034412">
    <property type="protein sequence ID" value="QCY48379.1"/>
    <property type="molecule type" value="Genomic_DNA"/>
</dbReference>
<evidence type="ECO:0000256" key="3">
    <source>
        <dbReference type="ARBA" id="ARBA00022692"/>
    </source>
</evidence>
<keyword evidence="8" id="KW-0503">Monooxygenase</keyword>
<name>A0A5B7WWT4_9MICC</name>